<dbReference type="PaxDb" id="3880-AET03122"/>
<accession>G7LFE3</accession>
<dbReference type="Proteomes" id="UP000002051">
    <property type="component" value="Chromosome 8"/>
</dbReference>
<gene>
    <name evidence="2" type="ordered locus">MTR_8g063010</name>
</gene>
<sequence length="205" mass="23591">MITHGRSTDDEGKVSRHNRDFYDDHQISQMAVLTAKVDNNNNHAKNNNNSRNNPIPRRYYNKLKDDYYEFKISDSKYHCPFCYTKDYSLTDLLRHAYRMAGNSRKTIKDIVKHSVLIILWYLIVNVDKNKPLMLILLVISHLVSALLAISMAVAISVSQLEDIPMAPPDPMIRKTLETGLNQSLEYAESEANHTIFDSTIPTQYS</sequence>
<proteinExistence type="predicted"/>
<dbReference type="EnsemblPlants" id="AET03122">
    <property type="protein sequence ID" value="AET03122"/>
    <property type="gene ID" value="MTR_8g063010"/>
</dbReference>
<dbReference type="AlphaFoldDB" id="G7LFE3"/>
<protein>
    <submittedName>
        <fullName evidence="2">Transmembrane protein, putative</fullName>
    </submittedName>
</protein>
<keyword evidence="1" id="KW-0472">Membrane</keyword>
<dbReference type="EMBL" id="CM001224">
    <property type="protein sequence ID" value="AET03122.1"/>
    <property type="molecule type" value="Genomic_DNA"/>
</dbReference>
<name>G7LFE3_MEDTR</name>
<evidence type="ECO:0000313" key="4">
    <source>
        <dbReference type="Proteomes" id="UP000002051"/>
    </source>
</evidence>
<feature type="transmembrane region" description="Helical" evidence="1">
    <location>
        <begin position="132"/>
        <end position="155"/>
    </location>
</feature>
<reference evidence="3" key="3">
    <citation type="submission" date="2015-04" db="UniProtKB">
        <authorList>
            <consortium name="EnsemblPlants"/>
        </authorList>
    </citation>
    <scope>IDENTIFICATION</scope>
    <source>
        <strain evidence="3">cv. Jemalong A17</strain>
    </source>
</reference>
<evidence type="ECO:0000313" key="2">
    <source>
        <dbReference type="EMBL" id="AET03122.1"/>
    </source>
</evidence>
<evidence type="ECO:0000313" key="3">
    <source>
        <dbReference type="EnsemblPlants" id="AET03122"/>
    </source>
</evidence>
<keyword evidence="1 2" id="KW-0812">Transmembrane</keyword>
<reference evidence="2 4" key="1">
    <citation type="journal article" date="2011" name="Nature">
        <title>The Medicago genome provides insight into the evolution of rhizobial symbioses.</title>
        <authorList>
            <person name="Young N.D."/>
            <person name="Debelle F."/>
            <person name="Oldroyd G.E."/>
            <person name="Geurts R."/>
            <person name="Cannon S.B."/>
            <person name="Udvardi M.K."/>
            <person name="Benedito V.A."/>
            <person name="Mayer K.F."/>
            <person name="Gouzy J."/>
            <person name="Schoof H."/>
            <person name="Van de Peer Y."/>
            <person name="Proost S."/>
            <person name="Cook D.R."/>
            <person name="Meyers B.C."/>
            <person name="Spannagl M."/>
            <person name="Cheung F."/>
            <person name="De Mita S."/>
            <person name="Krishnakumar V."/>
            <person name="Gundlach H."/>
            <person name="Zhou S."/>
            <person name="Mudge J."/>
            <person name="Bharti A.K."/>
            <person name="Murray J.D."/>
            <person name="Naoumkina M.A."/>
            <person name="Rosen B."/>
            <person name="Silverstein K.A."/>
            <person name="Tang H."/>
            <person name="Rombauts S."/>
            <person name="Zhao P.X."/>
            <person name="Zhou P."/>
            <person name="Barbe V."/>
            <person name="Bardou P."/>
            <person name="Bechner M."/>
            <person name="Bellec A."/>
            <person name="Berger A."/>
            <person name="Berges H."/>
            <person name="Bidwell S."/>
            <person name="Bisseling T."/>
            <person name="Choisne N."/>
            <person name="Couloux A."/>
            <person name="Denny R."/>
            <person name="Deshpande S."/>
            <person name="Dai X."/>
            <person name="Doyle J.J."/>
            <person name="Dudez A.M."/>
            <person name="Farmer A.D."/>
            <person name="Fouteau S."/>
            <person name="Franken C."/>
            <person name="Gibelin C."/>
            <person name="Gish J."/>
            <person name="Goldstein S."/>
            <person name="Gonzalez A.J."/>
            <person name="Green P.J."/>
            <person name="Hallab A."/>
            <person name="Hartog M."/>
            <person name="Hua A."/>
            <person name="Humphray S.J."/>
            <person name="Jeong D.H."/>
            <person name="Jing Y."/>
            <person name="Jocker A."/>
            <person name="Kenton S.M."/>
            <person name="Kim D.J."/>
            <person name="Klee K."/>
            <person name="Lai H."/>
            <person name="Lang C."/>
            <person name="Lin S."/>
            <person name="Macmil S.L."/>
            <person name="Magdelenat G."/>
            <person name="Matthews L."/>
            <person name="McCorrison J."/>
            <person name="Monaghan E.L."/>
            <person name="Mun J.H."/>
            <person name="Najar F.Z."/>
            <person name="Nicholson C."/>
            <person name="Noirot C."/>
            <person name="O'Bleness M."/>
            <person name="Paule C.R."/>
            <person name="Poulain J."/>
            <person name="Prion F."/>
            <person name="Qin B."/>
            <person name="Qu C."/>
            <person name="Retzel E.F."/>
            <person name="Riddle C."/>
            <person name="Sallet E."/>
            <person name="Samain S."/>
            <person name="Samson N."/>
            <person name="Sanders I."/>
            <person name="Saurat O."/>
            <person name="Scarpelli C."/>
            <person name="Schiex T."/>
            <person name="Segurens B."/>
            <person name="Severin A.J."/>
            <person name="Sherrier D.J."/>
            <person name="Shi R."/>
            <person name="Sims S."/>
            <person name="Singer S.R."/>
            <person name="Sinharoy S."/>
            <person name="Sterck L."/>
            <person name="Viollet A."/>
            <person name="Wang B.B."/>
            <person name="Wang K."/>
            <person name="Wang M."/>
            <person name="Wang X."/>
            <person name="Warfsmann J."/>
            <person name="Weissenbach J."/>
            <person name="White D.D."/>
            <person name="White J.D."/>
            <person name="Wiley G.B."/>
            <person name="Wincker P."/>
            <person name="Xing Y."/>
            <person name="Yang L."/>
            <person name="Yao Z."/>
            <person name="Ying F."/>
            <person name="Zhai J."/>
            <person name="Zhou L."/>
            <person name="Zuber A."/>
            <person name="Denarie J."/>
            <person name="Dixon R.A."/>
            <person name="May G.D."/>
            <person name="Schwartz D.C."/>
            <person name="Rogers J."/>
            <person name="Quetier F."/>
            <person name="Town C.D."/>
            <person name="Roe B.A."/>
        </authorList>
    </citation>
    <scope>NUCLEOTIDE SEQUENCE [LARGE SCALE GENOMIC DNA]</scope>
    <source>
        <strain evidence="2">A17</strain>
        <strain evidence="3 4">cv. Jemalong A17</strain>
    </source>
</reference>
<keyword evidence="4" id="KW-1185">Reference proteome</keyword>
<evidence type="ECO:0000256" key="1">
    <source>
        <dbReference type="SAM" id="Phobius"/>
    </source>
</evidence>
<reference evidence="2 4" key="2">
    <citation type="journal article" date="2014" name="BMC Genomics">
        <title>An improved genome release (version Mt4.0) for the model legume Medicago truncatula.</title>
        <authorList>
            <person name="Tang H."/>
            <person name="Krishnakumar V."/>
            <person name="Bidwell S."/>
            <person name="Rosen B."/>
            <person name="Chan A."/>
            <person name="Zhou S."/>
            <person name="Gentzbittel L."/>
            <person name="Childs K.L."/>
            <person name="Yandell M."/>
            <person name="Gundlach H."/>
            <person name="Mayer K.F."/>
            <person name="Schwartz D.C."/>
            <person name="Town C.D."/>
        </authorList>
    </citation>
    <scope>GENOME REANNOTATION</scope>
    <source>
        <strain evidence="3 4">cv. Jemalong A17</strain>
    </source>
</reference>
<dbReference type="HOGENOM" id="CLU_1339330_0_0_1"/>
<organism evidence="2 4">
    <name type="scientific">Medicago truncatula</name>
    <name type="common">Barrel medic</name>
    <name type="synonym">Medicago tribuloides</name>
    <dbReference type="NCBI Taxonomy" id="3880"/>
    <lineage>
        <taxon>Eukaryota</taxon>
        <taxon>Viridiplantae</taxon>
        <taxon>Streptophyta</taxon>
        <taxon>Embryophyta</taxon>
        <taxon>Tracheophyta</taxon>
        <taxon>Spermatophyta</taxon>
        <taxon>Magnoliopsida</taxon>
        <taxon>eudicotyledons</taxon>
        <taxon>Gunneridae</taxon>
        <taxon>Pentapetalae</taxon>
        <taxon>rosids</taxon>
        <taxon>fabids</taxon>
        <taxon>Fabales</taxon>
        <taxon>Fabaceae</taxon>
        <taxon>Papilionoideae</taxon>
        <taxon>50 kb inversion clade</taxon>
        <taxon>NPAAA clade</taxon>
        <taxon>Hologalegina</taxon>
        <taxon>IRL clade</taxon>
        <taxon>Trifolieae</taxon>
        <taxon>Medicago</taxon>
    </lineage>
</organism>
<keyword evidence="1" id="KW-1133">Transmembrane helix</keyword>